<accession>A0A4Y9Z497</accession>
<comment type="caution">
    <text evidence="2">The sequence shown here is derived from an EMBL/GenBank/DDBJ whole genome shotgun (WGS) entry which is preliminary data.</text>
</comment>
<dbReference type="GO" id="GO:0046521">
    <property type="term" value="P:sphingoid catabolic process"/>
    <property type="evidence" value="ECO:0007669"/>
    <property type="project" value="TreeGrafter"/>
</dbReference>
<feature type="transmembrane region" description="Helical" evidence="1">
    <location>
        <begin position="63"/>
        <end position="84"/>
    </location>
</feature>
<evidence type="ECO:0000313" key="3">
    <source>
        <dbReference type="Proteomes" id="UP000298390"/>
    </source>
</evidence>
<keyword evidence="1" id="KW-1133">Transmembrane helix</keyword>
<sequence length="197" mass="21876">MAPSNMFNLKKQLTFYGAYHANPVNITIHEVCVPILLWTFQVLASALPVPDFFPPVHLSFNEYLAFDLNWSAVHAALYIVYYFMLEPTAAALYVPQMALSLLTATAFAHTHDALKYAALLHVGSWIAQFVGHFGPEGRAPALLDNLIGAVVLAPFFVHLEVLFALGYKPQLHNELKKSIDLEIEKVKKAEKAAGKVQ</sequence>
<feature type="transmembrane region" description="Helical" evidence="1">
    <location>
        <begin position="146"/>
        <end position="167"/>
    </location>
</feature>
<evidence type="ECO:0008006" key="4">
    <source>
        <dbReference type="Google" id="ProtNLM"/>
    </source>
</evidence>
<name>A0A4Y9Z497_9APHY</name>
<dbReference type="PANTHER" id="PTHR28026:SF9">
    <property type="entry name" value="2-HYDROXY-PALMITIC ACID DIOXYGENASE MPO1"/>
    <property type="match status" value="1"/>
</dbReference>
<proteinExistence type="predicted"/>
<dbReference type="GO" id="GO:0016020">
    <property type="term" value="C:membrane"/>
    <property type="evidence" value="ECO:0007669"/>
    <property type="project" value="GOC"/>
</dbReference>
<reference evidence="2 3" key="1">
    <citation type="submission" date="2019-01" db="EMBL/GenBank/DDBJ databases">
        <title>Genome sequencing of the rare red list fungi Fomitopsis rosea.</title>
        <authorList>
            <person name="Buettner E."/>
            <person name="Kellner H."/>
        </authorList>
    </citation>
    <scope>NUCLEOTIDE SEQUENCE [LARGE SCALE GENOMIC DNA]</scope>
    <source>
        <strain evidence="2 3">DSM 105464</strain>
    </source>
</reference>
<dbReference type="PANTHER" id="PTHR28026">
    <property type="entry name" value="DUF962 DOMAIN PROTEIN (AFU_ORTHOLOGUE AFUA_8G05310)"/>
    <property type="match status" value="1"/>
</dbReference>
<dbReference type="InterPro" id="IPR009305">
    <property type="entry name" value="Mpo1-like"/>
</dbReference>
<organism evidence="2 3">
    <name type="scientific">Rhodofomes roseus</name>
    <dbReference type="NCBI Taxonomy" id="34475"/>
    <lineage>
        <taxon>Eukaryota</taxon>
        <taxon>Fungi</taxon>
        <taxon>Dikarya</taxon>
        <taxon>Basidiomycota</taxon>
        <taxon>Agaricomycotina</taxon>
        <taxon>Agaricomycetes</taxon>
        <taxon>Polyporales</taxon>
        <taxon>Rhodofomes</taxon>
    </lineage>
</organism>
<evidence type="ECO:0000313" key="2">
    <source>
        <dbReference type="EMBL" id="TFY69485.1"/>
    </source>
</evidence>
<dbReference type="Pfam" id="PF06127">
    <property type="entry name" value="Mpo1-like"/>
    <property type="match status" value="1"/>
</dbReference>
<keyword evidence="1" id="KW-0812">Transmembrane</keyword>
<evidence type="ECO:0000256" key="1">
    <source>
        <dbReference type="SAM" id="Phobius"/>
    </source>
</evidence>
<feature type="transmembrane region" description="Helical" evidence="1">
    <location>
        <begin position="90"/>
        <end position="109"/>
    </location>
</feature>
<dbReference type="GO" id="GO:0005783">
    <property type="term" value="C:endoplasmic reticulum"/>
    <property type="evidence" value="ECO:0007669"/>
    <property type="project" value="TreeGrafter"/>
</dbReference>
<dbReference type="Proteomes" id="UP000298390">
    <property type="component" value="Unassembled WGS sequence"/>
</dbReference>
<dbReference type="AlphaFoldDB" id="A0A4Y9Z497"/>
<keyword evidence="1" id="KW-0472">Membrane</keyword>
<gene>
    <name evidence="2" type="ORF">EVJ58_g401</name>
</gene>
<protein>
    <recommendedName>
        <fullName evidence="4">DUF962-domain-containing protein</fullName>
    </recommendedName>
</protein>
<dbReference type="EMBL" id="SEKV01000009">
    <property type="protein sequence ID" value="TFY69485.1"/>
    <property type="molecule type" value="Genomic_DNA"/>
</dbReference>